<dbReference type="InterPro" id="IPR008979">
    <property type="entry name" value="Galactose-bd-like_sf"/>
</dbReference>
<dbReference type="Gene3D" id="3.40.390.80">
    <property type="entry name" value="Peptidase M60, enhancin-like domain 2"/>
    <property type="match status" value="1"/>
</dbReference>
<keyword evidence="1" id="KW-0732">Signal</keyword>
<evidence type="ECO:0000259" key="2">
    <source>
        <dbReference type="PROSITE" id="PS51723"/>
    </source>
</evidence>
<sequence>MSINRAPNQLTMKYFNTLLFVMGISIPATAQYHAAPVFVTSVRPAQPGAEPGKCIDGDTTTVYHSNWSLNAMPDTVDFYFSNISDINRIAYVPRPTGLNGVWRTVELYYRKADSPFVKVRDLSWANENTTKVIDLTGSELDEPAYVRFIVKTATGNFSSCGEMRFWTTVEPTLAIDCENPANGLSSLMDTKVSVASVAVNPPANSAGEAIGLTVDNNKSTFYHSSWAGGGFPIEMTYNFSGNNRIDYIVYTPRQDGGGNGHFGNMEVWYKATPGSAAVKVKDAQLGFSGTPSRITLSSPLVNPATVIIKVLSGQGNFASCAEMEFFTKNTASTSIYSHMFDSLYAVLKPGVTQAQIDTMSMPFFKTLAQCIFNQSYRKKFRLQHYQVYPVVSTTAATLKTSTYNSFENPTGIAFKANTKAVLFVGPTNGFTPSLRVTDLALGTNITDHTYILQEGLNVIDITADGLGYINYYSNDSSRLPIAIHIATGRVNGVYDPLTDTDADWFEYLTNGIYPSLDIKGRYMHMNYHKAALVGNTLQSGVALAAAYDSIVKTEYQLMGLFKYNRVPKNHMFAYSAYSGGWYAGGWGAHFDLTWGEAGLCTAQGVLADPWGIAHEFGHVNQVRPGFKWTGTTEVTNNLYSTWCQYTMGSAYPSATRLEGETISVDGVRPGIIGGRINGAILYGAVQKKPIMGNGDVFRTLVPFWQLELYYQSAGASKNLPTLQQRLAGTPAPGGGQPDVAFWLGDMLEKVRLTNEAGLSDGQLILNCVSNICDVVKEDLTDFFVKAGLLVPIDEVVNDYTSKRITITQQQVDSTITAIQAKGYSQPVSSVINYLSANSVNIYLQMEPVTGTAGVGATYSNNVVTVDPAQWQHAVAFETYKNDTLIDVAIAGTGSSNNSLTKVQFPDTATTVYAVGYDGERKLVYPASAPLIRKVNPAAATSAGKSSALVFPNPASSYVQVVLSGTSKAVVTIRLTDMTGNIIQQQKARDGETARVDLSRVTPGMYLLQIVKGFVVETKKIVKQ</sequence>
<dbReference type="NCBIfam" id="TIGR04183">
    <property type="entry name" value="Por_Secre_tail"/>
    <property type="match status" value="1"/>
</dbReference>
<evidence type="ECO:0000313" key="3">
    <source>
        <dbReference type="EMBL" id="RPD39967.1"/>
    </source>
</evidence>
<feature type="signal peptide" evidence="1">
    <location>
        <begin position="1"/>
        <end position="30"/>
    </location>
</feature>
<dbReference type="Pfam" id="PF13402">
    <property type="entry name" value="Peptidase_M60"/>
    <property type="match status" value="1"/>
</dbReference>
<dbReference type="SUPFAM" id="SSF49785">
    <property type="entry name" value="Galactose-binding domain-like"/>
    <property type="match status" value="2"/>
</dbReference>
<dbReference type="InterPro" id="IPR031161">
    <property type="entry name" value="Peptidase_M60_dom"/>
</dbReference>
<comment type="caution">
    <text evidence="3">The sequence shown here is derived from an EMBL/GenBank/DDBJ whole genome shotgun (WGS) entry which is preliminary data.</text>
</comment>
<dbReference type="Proteomes" id="UP000279089">
    <property type="component" value="Unassembled WGS sequence"/>
</dbReference>
<dbReference type="Gene3D" id="2.60.120.1250">
    <property type="entry name" value="Peptidase M60, enhancin-like domain 1"/>
    <property type="match status" value="1"/>
</dbReference>
<dbReference type="PROSITE" id="PS51723">
    <property type="entry name" value="PEPTIDASE_M60"/>
    <property type="match status" value="1"/>
</dbReference>
<keyword evidence="4" id="KW-1185">Reference proteome</keyword>
<dbReference type="OrthoDB" id="3954368at2"/>
<feature type="chain" id="PRO_5018015064" evidence="1">
    <location>
        <begin position="31"/>
        <end position="1023"/>
    </location>
</feature>
<reference evidence="4" key="1">
    <citation type="submission" date="2018-11" db="EMBL/GenBank/DDBJ databases">
        <title>Chitinophaga lutea sp.nov., isolate from arsenic contaminated soil.</title>
        <authorList>
            <person name="Zong Y."/>
        </authorList>
    </citation>
    <scope>NUCLEOTIDE SEQUENCE [LARGE SCALE GENOMIC DNA]</scope>
    <source>
        <strain evidence="4">YLT18</strain>
    </source>
</reference>
<dbReference type="SMART" id="SM01276">
    <property type="entry name" value="M60-like"/>
    <property type="match status" value="1"/>
</dbReference>
<dbReference type="InterPro" id="IPR026444">
    <property type="entry name" value="Secre_tail"/>
</dbReference>
<feature type="domain" description="Peptidase M60" evidence="2">
    <location>
        <begin position="405"/>
        <end position="711"/>
    </location>
</feature>
<dbReference type="Pfam" id="PF18962">
    <property type="entry name" value="Por_Secre_tail"/>
    <property type="match status" value="1"/>
</dbReference>
<gene>
    <name evidence="3" type="ORF">EG028_17750</name>
</gene>
<accession>A0A3N4MEC4</accession>
<dbReference type="EMBL" id="RMBX01000009">
    <property type="protein sequence ID" value="RPD39967.1"/>
    <property type="molecule type" value="Genomic_DNA"/>
</dbReference>
<name>A0A3N4MEC4_9BACT</name>
<dbReference type="Gene3D" id="1.10.390.30">
    <property type="entry name" value="Peptidase M60, enhancin-like domain 3"/>
    <property type="match status" value="1"/>
</dbReference>
<dbReference type="Gene3D" id="2.60.120.260">
    <property type="entry name" value="Galactose-binding domain-like"/>
    <property type="match status" value="2"/>
</dbReference>
<dbReference type="InterPro" id="IPR042279">
    <property type="entry name" value="Pep_M60_3"/>
</dbReference>
<dbReference type="AlphaFoldDB" id="A0A3N4MEC4"/>
<organism evidence="3 4">
    <name type="scientific">Chitinophaga barathri</name>
    <dbReference type="NCBI Taxonomy" id="1647451"/>
    <lineage>
        <taxon>Bacteria</taxon>
        <taxon>Pseudomonadati</taxon>
        <taxon>Bacteroidota</taxon>
        <taxon>Chitinophagia</taxon>
        <taxon>Chitinophagales</taxon>
        <taxon>Chitinophagaceae</taxon>
        <taxon>Chitinophaga</taxon>
    </lineage>
</organism>
<protein>
    <submittedName>
        <fullName evidence="3">T9SS C-terminal target domain-containing protein</fullName>
    </submittedName>
</protein>
<proteinExistence type="predicted"/>
<evidence type="ECO:0000313" key="4">
    <source>
        <dbReference type="Proteomes" id="UP000279089"/>
    </source>
</evidence>
<evidence type="ECO:0000256" key="1">
    <source>
        <dbReference type="SAM" id="SignalP"/>
    </source>
</evidence>